<dbReference type="AlphaFoldDB" id="A0A8J5T6P5"/>
<reference evidence="2" key="2">
    <citation type="submission" date="2021-02" db="EMBL/GenBank/DDBJ databases">
        <authorList>
            <person name="Kimball J.A."/>
            <person name="Haas M.W."/>
            <person name="Macchietto M."/>
            <person name="Kono T."/>
            <person name="Duquette J."/>
            <person name="Shao M."/>
        </authorList>
    </citation>
    <scope>NUCLEOTIDE SEQUENCE</scope>
    <source>
        <tissue evidence="2">Fresh leaf tissue</tissue>
    </source>
</reference>
<gene>
    <name evidence="2" type="ORF">GUJ93_ZPchr0007g4475</name>
</gene>
<feature type="region of interest" description="Disordered" evidence="1">
    <location>
        <begin position="65"/>
        <end position="119"/>
    </location>
</feature>
<evidence type="ECO:0000256" key="1">
    <source>
        <dbReference type="SAM" id="MobiDB-lite"/>
    </source>
</evidence>
<feature type="compositionally biased region" description="Basic and acidic residues" evidence="1">
    <location>
        <begin position="101"/>
        <end position="118"/>
    </location>
</feature>
<accession>A0A8J5T6P5</accession>
<keyword evidence="3" id="KW-1185">Reference proteome</keyword>
<reference evidence="2" key="1">
    <citation type="journal article" date="2021" name="bioRxiv">
        <title>Whole Genome Assembly and Annotation of Northern Wild Rice, Zizania palustris L., Supports a Whole Genome Duplication in the Zizania Genus.</title>
        <authorList>
            <person name="Haas M."/>
            <person name="Kono T."/>
            <person name="Macchietto M."/>
            <person name="Millas R."/>
            <person name="McGilp L."/>
            <person name="Shao M."/>
            <person name="Duquette J."/>
            <person name="Hirsch C.N."/>
            <person name="Kimball J."/>
        </authorList>
    </citation>
    <scope>NUCLEOTIDE SEQUENCE</scope>
    <source>
        <tissue evidence="2">Fresh leaf tissue</tissue>
    </source>
</reference>
<evidence type="ECO:0000313" key="2">
    <source>
        <dbReference type="EMBL" id="KAG8080937.1"/>
    </source>
</evidence>
<sequence length="144" mass="16757">MRRGDQVGHTSQRLVFHTLTLAANSLLAATRRFTPARISPRCVPPHSHARPRVLRHLAARPDAPCALRRRATAPPMPMPSCTRTTVEGEKSKPRRKRKELKKKEIKNERKKIKREEKNSCTADKWVHCLDYNVWPREPTRQQNR</sequence>
<comment type="caution">
    <text evidence="2">The sequence shown here is derived from an EMBL/GenBank/DDBJ whole genome shotgun (WGS) entry which is preliminary data.</text>
</comment>
<protein>
    <submittedName>
        <fullName evidence="2">Uncharacterized protein</fullName>
    </submittedName>
</protein>
<organism evidence="2 3">
    <name type="scientific">Zizania palustris</name>
    <name type="common">Northern wild rice</name>
    <dbReference type="NCBI Taxonomy" id="103762"/>
    <lineage>
        <taxon>Eukaryota</taxon>
        <taxon>Viridiplantae</taxon>
        <taxon>Streptophyta</taxon>
        <taxon>Embryophyta</taxon>
        <taxon>Tracheophyta</taxon>
        <taxon>Spermatophyta</taxon>
        <taxon>Magnoliopsida</taxon>
        <taxon>Liliopsida</taxon>
        <taxon>Poales</taxon>
        <taxon>Poaceae</taxon>
        <taxon>BOP clade</taxon>
        <taxon>Oryzoideae</taxon>
        <taxon>Oryzeae</taxon>
        <taxon>Zizaniinae</taxon>
        <taxon>Zizania</taxon>
    </lineage>
</organism>
<evidence type="ECO:0000313" key="3">
    <source>
        <dbReference type="Proteomes" id="UP000729402"/>
    </source>
</evidence>
<proteinExistence type="predicted"/>
<dbReference type="Proteomes" id="UP000729402">
    <property type="component" value="Unassembled WGS sequence"/>
</dbReference>
<name>A0A8J5T6P5_ZIZPA</name>
<dbReference type="EMBL" id="JAAALK010000282">
    <property type="protein sequence ID" value="KAG8080937.1"/>
    <property type="molecule type" value="Genomic_DNA"/>
</dbReference>